<keyword evidence="1" id="KW-0812">Transmembrane</keyword>
<dbReference type="InterPro" id="IPR018750">
    <property type="entry name" value="DUF2306_membrane"/>
</dbReference>
<dbReference type="Proteomes" id="UP000677244">
    <property type="component" value="Unassembled WGS sequence"/>
</dbReference>
<sequence>MIFWIFVFVITHYFMRGADHFLEMTKDALGKYFNLRWLLIAHITGGGGALVLGPLQFWDRFRTRFIKLHRWIGVGYLLAILVSSSCALVLSFTTAYKVNWAYAFSLQVWVSVWIISTIIAYRAALQKKFILHKEWMTRSYMVTLAFIVSGLTLKYLLSIGFGTFEDLSPSLFWMGWSVPLYVYQVILGLKAKK</sequence>
<dbReference type="Pfam" id="PF10067">
    <property type="entry name" value="DUF2306"/>
    <property type="match status" value="1"/>
</dbReference>
<feature type="transmembrane region" description="Helical" evidence="1">
    <location>
        <begin position="142"/>
        <end position="164"/>
    </location>
</feature>
<keyword evidence="3" id="KW-1185">Reference proteome</keyword>
<evidence type="ECO:0000256" key="1">
    <source>
        <dbReference type="SAM" id="Phobius"/>
    </source>
</evidence>
<keyword evidence="1" id="KW-0472">Membrane</keyword>
<feature type="transmembrane region" description="Helical" evidence="1">
    <location>
        <begin position="170"/>
        <end position="189"/>
    </location>
</feature>
<evidence type="ECO:0000313" key="3">
    <source>
        <dbReference type="Proteomes" id="UP000677244"/>
    </source>
</evidence>
<dbReference type="EMBL" id="JAGHKO010000014">
    <property type="protein sequence ID" value="MBO9204408.1"/>
    <property type="molecule type" value="Genomic_DNA"/>
</dbReference>
<keyword evidence="1" id="KW-1133">Transmembrane helix</keyword>
<comment type="caution">
    <text evidence="2">The sequence shown here is derived from an EMBL/GenBank/DDBJ whole genome shotgun (WGS) entry which is preliminary data.</text>
</comment>
<evidence type="ECO:0000313" key="2">
    <source>
        <dbReference type="EMBL" id="MBO9204408.1"/>
    </source>
</evidence>
<feature type="transmembrane region" description="Helical" evidence="1">
    <location>
        <begin position="74"/>
        <end position="94"/>
    </location>
</feature>
<accession>A0ABS3Z2M4</accession>
<feature type="transmembrane region" description="Helical" evidence="1">
    <location>
        <begin position="33"/>
        <end position="53"/>
    </location>
</feature>
<name>A0ABS3Z2M4_9BACT</name>
<gene>
    <name evidence="2" type="ORF">J7I42_29235</name>
</gene>
<dbReference type="RefSeq" id="WP_209142964.1">
    <property type="nucleotide sequence ID" value="NZ_JAGHKO010000014.1"/>
</dbReference>
<organism evidence="2 3">
    <name type="scientific">Niastella soli</name>
    <dbReference type="NCBI Taxonomy" id="2821487"/>
    <lineage>
        <taxon>Bacteria</taxon>
        <taxon>Pseudomonadati</taxon>
        <taxon>Bacteroidota</taxon>
        <taxon>Chitinophagia</taxon>
        <taxon>Chitinophagales</taxon>
        <taxon>Chitinophagaceae</taxon>
        <taxon>Niastella</taxon>
    </lineage>
</organism>
<feature type="transmembrane region" description="Helical" evidence="1">
    <location>
        <begin position="100"/>
        <end position="121"/>
    </location>
</feature>
<proteinExistence type="predicted"/>
<reference evidence="2 3" key="1">
    <citation type="submission" date="2021-03" db="EMBL/GenBank/DDBJ databases">
        <title>Assistant Professor.</title>
        <authorList>
            <person name="Huq M.A."/>
        </authorList>
    </citation>
    <scope>NUCLEOTIDE SEQUENCE [LARGE SCALE GENOMIC DNA]</scope>
    <source>
        <strain evidence="2 3">MAH-29</strain>
    </source>
</reference>
<protein>
    <submittedName>
        <fullName evidence="2">DUF2306 domain-containing protein</fullName>
    </submittedName>
</protein>